<evidence type="ECO:0000313" key="9">
    <source>
        <dbReference type="Proteomes" id="UP001160148"/>
    </source>
</evidence>
<dbReference type="InterPro" id="IPR026516">
    <property type="entry name" value="THAP1/10"/>
</dbReference>
<reference evidence="8 9" key="1">
    <citation type="submission" date="2023-01" db="EMBL/GenBank/DDBJ databases">
        <authorList>
            <person name="Whitehead M."/>
        </authorList>
    </citation>
    <scope>NUCLEOTIDE SEQUENCE [LARGE SCALE GENOMIC DNA]</scope>
</reference>
<organism evidence="8 9">
    <name type="scientific">Macrosiphum euphorbiae</name>
    <name type="common">potato aphid</name>
    <dbReference type="NCBI Taxonomy" id="13131"/>
    <lineage>
        <taxon>Eukaryota</taxon>
        <taxon>Metazoa</taxon>
        <taxon>Ecdysozoa</taxon>
        <taxon>Arthropoda</taxon>
        <taxon>Hexapoda</taxon>
        <taxon>Insecta</taxon>
        <taxon>Pterygota</taxon>
        <taxon>Neoptera</taxon>
        <taxon>Paraneoptera</taxon>
        <taxon>Hemiptera</taxon>
        <taxon>Sternorrhyncha</taxon>
        <taxon>Aphidomorpha</taxon>
        <taxon>Aphidoidea</taxon>
        <taxon>Aphididae</taxon>
        <taxon>Macrosiphini</taxon>
        <taxon>Macrosiphum</taxon>
    </lineage>
</organism>
<dbReference type="InterPro" id="IPR006612">
    <property type="entry name" value="THAP_Znf"/>
</dbReference>
<comment type="caution">
    <text evidence="8">The sequence shown here is derived from an EMBL/GenBank/DDBJ whole genome shotgun (WGS) entry which is preliminary data.</text>
</comment>
<keyword evidence="6" id="KW-0175">Coiled coil</keyword>
<dbReference type="Proteomes" id="UP001160148">
    <property type="component" value="Unassembled WGS sequence"/>
</dbReference>
<accession>A0AAV0Y4H2</accession>
<evidence type="ECO:0000259" key="7">
    <source>
        <dbReference type="PROSITE" id="PS50950"/>
    </source>
</evidence>
<dbReference type="SUPFAM" id="SSF57716">
    <property type="entry name" value="Glucocorticoid receptor-like (DNA-binding domain)"/>
    <property type="match status" value="1"/>
</dbReference>
<proteinExistence type="predicted"/>
<evidence type="ECO:0000256" key="5">
    <source>
        <dbReference type="PROSITE-ProRule" id="PRU00309"/>
    </source>
</evidence>
<evidence type="ECO:0000256" key="2">
    <source>
        <dbReference type="ARBA" id="ARBA00022771"/>
    </source>
</evidence>
<evidence type="ECO:0000256" key="1">
    <source>
        <dbReference type="ARBA" id="ARBA00022723"/>
    </source>
</evidence>
<keyword evidence="4 5" id="KW-0238">DNA-binding</keyword>
<feature type="domain" description="THAP-type" evidence="7">
    <location>
        <begin position="1"/>
        <end position="82"/>
    </location>
</feature>
<evidence type="ECO:0000256" key="4">
    <source>
        <dbReference type="ARBA" id="ARBA00023125"/>
    </source>
</evidence>
<evidence type="ECO:0000256" key="3">
    <source>
        <dbReference type="ARBA" id="ARBA00022833"/>
    </source>
</evidence>
<evidence type="ECO:0000313" key="8">
    <source>
        <dbReference type="EMBL" id="CAI6375301.1"/>
    </source>
</evidence>
<protein>
    <recommendedName>
        <fullName evidence="7">THAP-type domain-containing protein</fullName>
    </recommendedName>
</protein>
<keyword evidence="9" id="KW-1185">Reference proteome</keyword>
<keyword evidence="3" id="KW-0862">Zinc</keyword>
<dbReference type="Pfam" id="PF12017">
    <property type="entry name" value="Tnp_P_element"/>
    <property type="match status" value="1"/>
</dbReference>
<name>A0AAV0Y4H2_9HEMI</name>
<dbReference type="GO" id="GO:0043565">
    <property type="term" value="F:sequence-specific DNA binding"/>
    <property type="evidence" value="ECO:0007669"/>
    <property type="project" value="InterPro"/>
</dbReference>
<feature type="coiled-coil region" evidence="6">
    <location>
        <begin position="159"/>
        <end position="193"/>
    </location>
</feature>
<keyword evidence="1" id="KW-0479">Metal-binding</keyword>
<dbReference type="GO" id="GO:0008270">
    <property type="term" value="F:zinc ion binding"/>
    <property type="evidence" value="ECO:0007669"/>
    <property type="project" value="UniProtKB-KW"/>
</dbReference>
<dbReference type="SMART" id="SM00980">
    <property type="entry name" value="THAP"/>
    <property type="match status" value="1"/>
</dbReference>
<dbReference type="PANTHER" id="PTHR46600:SF11">
    <property type="entry name" value="THAP DOMAIN-CONTAINING PROTEIN 10"/>
    <property type="match status" value="1"/>
</dbReference>
<dbReference type="AlphaFoldDB" id="A0AAV0Y4H2"/>
<evidence type="ECO:0000256" key="6">
    <source>
        <dbReference type="SAM" id="Coils"/>
    </source>
</evidence>
<dbReference type="Pfam" id="PF21787">
    <property type="entry name" value="TNP-like_RNaseH_N"/>
    <property type="match status" value="1"/>
</dbReference>
<dbReference type="PROSITE" id="PS50950">
    <property type="entry name" value="ZF_THAP"/>
    <property type="match status" value="1"/>
</dbReference>
<keyword evidence="2 5" id="KW-0863">Zinc-finger</keyword>
<dbReference type="SMART" id="SM00692">
    <property type="entry name" value="DM3"/>
    <property type="match status" value="1"/>
</dbReference>
<gene>
    <name evidence="8" type="ORF">MEUPH1_LOCUS28822</name>
</gene>
<dbReference type="PANTHER" id="PTHR46600">
    <property type="entry name" value="THAP DOMAIN-CONTAINING"/>
    <property type="match status" value="1"/>
</dbReference>
<dbReference type="EMBL" id="CARXXK010001306">
    <property type="protein sequence ID" value="CAI6375301.1"/>
    <property type="molecule type" value="Genomic_DNA"/>
</dbReference>
<sequence>MVNLCIVKECNNSSTLTVKKCIMFKLPKDELRRKNWLINCGRQDLLEQSTVRRYVCSDHFEDKMYSNPDRTVLLPTAVPTDFSLIFKEHACSTSCVDTSISDPLFNNSVATSTPTKQKESISISCSLSPSSSYSADCSISSSTQTTQTTQILSLHTPRKKKYRSELREIKNKYEQLEQKMNALSEEVAMKNSANAIDVTSVELFNRVVEAHLPPNLCMIIKQYVEMGKKKPQGYRYSSQIKQLALTIYFFGPRVYTFLKSLLQLPSPKTLRRVTERINIVPGLNDIIFETMDLKISNIKDDAKDCVLCVDEMSIKTYLFYNLSQDYIVGFNNSYDRKTYEPAKQVLCFMLRSINYDWKQPIAYCFYQ</sequence>
<dbReference type="InterPro" id="IPR021896">
    <property type="entry name" value="THAP9-like_HTH"/>
</dbReference>
<dbReference type="Pfam" id="PF05485">
    <property type="entry name" value="THAP"/>
    <property type="match status" value="1"/>
</dbReference>
<dbReference type="InterPro" id="IPR048365">
    <property type="entry name" value="TNP-like_RNaseH_N"/>
</dbReference>